<reference evidence="3 4" key="1">
    <citation type="submission" date="2013-03" db="EMBL/GenBank/DDBJ databases">
        <title>The Genome Sequence of Exophiala aquamarina CBS 119918.</title>
        <authorList>
            <consortium name="The Broad Institute Genomics Platform"/>
            <person name="Cuomo C."/>
            <person name="de Hoog S."/>
            <person name="Gorbushina A."/>
            <person name="Walker B."/>
            <person name="Young S.K."/>
            <person name="Zeng Q."/>
            <person name="Gargeya S."/>
            <person name="Fitzgerald M."/>
            <person name="Haas B."/>
            <person name="Abouelleil A."/>
            <person name="Allen A.W."/>
            <person name="Alvarado L."/>
            <person name="Arachchi H.M."/>
            <person name="Berlin A.M."/>
            <person name="Chapman S.B."/>
            <person name="Gainer-Dewar J."/>
            <person name="Goldberg J."/>
            <person name="Griggs A."/>
            <person name="Gujja S."/>
            <person name="Hansen M."/>
            <person name="Howarth C."/>
            <person name="Imamovic A."/>
            <person name="Ireland A."/>
            <person name="Larimer J."/>
            <person name="McCowan C."/>
            <person name="Murphy C."/>
            <person name="Pearson M."/>
            <person name="Poon T.W."/>
            <person name="Priest M."/>
            <person name="Roberts A."/>
            <person name="Saif S."/>
            <person name="Shea T."/>
            <person name="Sisk P."/>
            <person name="Sykes S."/>
            <person name="Wortman J."/>
            <person name="Nusbaum C."/>
            <person name="Birren B."/>
        </authorList>
    </citation>
    <scope>NUCLEOTIDE SEQUENCE [LARGE SCALE GENOMIC DNA]</scope>
    <source>
        <strain evidence="3 4">CBS 119918</strain>
    </source>
</reference>
<dbReference type="STRING" id="1182545.A0A072PNY1"/>
<feature type="compositionally biased region" description="Acidic residues" evidence="1">
    <location>
        <begin position="163"/>
        <end position="175"/>
    </location>
</feature>
<dbReference type="HOGENOM" id="CLU_103833_0_0_1"/>
<evidence type="ECO:0008006" key="5">
    <source>
        <dbReference type="Google" id="ProtNLM"/>
    </source>
</evidence>
<dbReference type="PANTHER" id="PTHR15561:SF0">
    <property type="entry name" value="DNA-DIRECTED RNA POLYMERASE III SUBUNIT RPC9"/>
    <property type="match status" value="1"/>
</dbReference>
<dbReference type="AlphaFoldDB" id="A0A072PNY1"/>
<gene>
    <name evidence="3" type="ORF">A1O9_03013</name>
</gene>
<protein>
    <recommendedName>
        <fullName evidence="5">DNA-directed RNA polymerase III subunit RPC9</fullName>
    </recommendedName>
</protein>
<evidence type="ECO:0000313" key="3">
    <source>
        <dbReference type="EMBL" id="KEF61447.1"/>
    </source>
</evidence>
<sequence>MVGGGAVAAGMVYTMFSLQAFILSVVSLSSMPIEEYMLLPLALKMKVLDPQAALMTTAEVHQFLSSHPPRPKQKKIGTYQPVDLKNYNVVRDDFQHYIATTVPYTLSMPEAFIKNVVPRLRRVGLTKTEALMLINLGVGAHRNGSQQKAGDAAPPSFNGNGEELGEEAAEVEQEQDDRQLLSLVVEELEERFPGEEGEAMIDSILQIIKDAYQDLRPSNEDPHITTLNGTLPT</sequence>
<keyword evidence="2" id="KW-0812">Transmembrane</keyword>
<evidence type="ECO:0000256" key="2">
    <source>
        <dbReference type="SAM" id="Phobius"/>
    </source>
</evidence>
<proteinExistence type="predicted"/>
<dbReference type="EMBL" id="AMGV01000002">
    <property type="protein sequence ID" value="KEF61447.1"/>
    <property type="molecule type" value="Genomic_DNA"/>
</dbReference>
<feature type="region of interest" description="Disordered" evidence="1">
    <location>
        <begin position="143"/>
        <end position="176"/>
    </location>
</feature>
<dbReference type="GO" id="GO:0006384">
    <property type="term" value="P:transcription initiation at RNA polymerase III promoter"/>
    <property type="evidence" value="ECO:0007669"/>
    <property type="project" value="InterPro"/>
</dbReference>
<dbReference type="Proteomes" id="UP000027920">
    <property type="component" value="Unassembled WGS sequence"/>
</dbReference>
<dbReference type="PANTHER" id="PTHR15561">
    <property type="entry name" value="CALCITONIN GENE-RELATED PEPTIDE-RECEPTOR COMPONENT PROTEIN"/>
    <property type="match status" value="1"/>
</dbReference>
<feature type="transmembrane region" description="Helical" evidence="2">
    <location>
        <begin position="6"/>
        <end position="28"/>
    </location>
</feature>
<dbReference type="GO" id="GO:0005666">
    <property type="term" value="C:RNA polymerase III complex"/>
    <property type="evidence" value="ECO:0007669"/>
    <property type="project" value="InterPro"/>
</dbReference>
<comment type="caution">
    <text evidence="3">The sequence shown here is derived from an EMBL/GenBank/DDBJ whole genome shotgun (WGS) entry which is preliminary data.</text>
</comment>
<organism evidence="3 4">
    <name type="scientific">Exophiala aquamarina CBS 119918</name>
    <dbReference type="NCBI Taxonomy" id="1182545"/>
    <lineage>
        <taxon>Eukaryota</taxon>
        <taxon>Fungi</taxon>
        <taxon>Dikarya</taxon>
        <taxon>Ascomycota</taxon>
        <taxon>Pezizomycotina</taxon>
        <taxon>Eurotiomycetes</taxon>
        <taxon>Chaetothyriomycetidae</taxon>
        <taxon>Chaetothyriales</taxon>
        <taxon>Herpotrichiellaceae</taxon>
        <taxon>Exophiala</taxon>
    </lineage>
</organism>
<dbReference type="InterPro" id="IPR038846">
    <property type="entry name" value="RPC9"/>
</dbReference>
<evidence type="ECO:0000313" key="4">
    <source>
        <dbReference type="Proteomes" id="UP000027920"/>
    </source>
</evidence>
<dbReference type="OrthoDB" id="1746530at2759"/>
<name>A0A072PNY1_9EURO</name>
<evidence type="ECO:0000256" key="1">
    <source>
        <dbReference type="SAM" id="MobiDB-lite"/>
    </source>
</evidence>
<dbReference type="Gene3D" id="1.20.1250.40">
    <property type="match status" value="1"/>
</dbReference>
<dbReference type="RefSeq" id="XP_013264037.1">
    <property type="nucleotide sequence ID" value="XM_013408583.1"/>
</dbReference>
<keyword evidence="2" id="KW-1133">Transmembrane helix</keyword>
<keyword evidence="4" id="KW-1185">Reference proteome</keyword>
<dbReference type="VEuPathDB" id="FungiDB:A1O9_03013"/>
<dbReference type="GeneID" id="25277953"/>
<keyword evidence="2" id="KW-0472">Membrane</keyword>
<accession>A0A072PNY1</accession>
<dbReference type="InterPro" id="IPR038324">
    <property type="entry name" value="Rpb4/RPC9_sf"/>
</dbReference>